<dbReference type="EMBL" id="JAODUP010000144">
    <property type="protein sequence ID" value="KAK2159890.1"/>
    <property type="molecule type" value="Genomic_DNA"/>
</dbReference>
<evidence type="ECO:0000313" key="3">
    <source>
        <dbReference type="Proteomes" id="UP001208570"/>
    </source>
</evidence>
<proteinExistence type="predicted"/>
<name>A0AAD9JWB3_9ANNE</name>
<organism evidence="2 3">
    <name type="scientific">Paralvinella palmiformis</name>
    <dbReference type="NCBI Taxonomy" id="53620"/>
    <lineage>
        <taxon>Eukaryota</taxon>
        <taxon>Metazoa</taxon>
        <taxon>Spiralia</taxon>
        <taxon>Lophotrochozoa</taxon>
        <taxon>Annelida</taxon>
        <taxon>Polychaeta</taxon>
        <taxon>Sedentaria</taxon>
        <taxon>Canalipalpata</taxon>
        <taxon>Terebellida</taxon>
        <taxon>Terebelliformia</taxon>
        <taxon>Alvinellidae</taxon>
        <taxon>Paralvinella</taxon>
    </lineage>
</organism>
<reference evidence="2" key="1">
    <citation type="journal article" date="2023" name="Mol. Biol. Evol.">
        <title>Third-Generation Sequencing Reveals the Adaptive Role of the Epigenome in Three Deep-Sea Polychaetes.</title>
        <authorList>
            <person name="Perez M."/>
            <person name="Aroh O."/>
            <person name="Sun Y."/>
            <person name="Lan Y."/>
            <person name="Juniper S.K."/>
            <person name="Young C.R."/>
            <person name="Angers B."/>
            <person name="Qian P.Y."/>
        </authorList>
    </citation>
    <scope>NUCLEOTIDE SEQUENCE</scope>
    <source>
        <strain evidence="2">P08H-3</strain>
    </source>
</reference>
<evidence type="ECO:0000313" key="2">
    <source>
        <dbReference type="EMBL" id="KAK2159890.1"/>
    </source>
</evidence>
<dbReference type="AlphaFoldDB" id="A0AAD9JWB3"/>
<protein>
    <recommendedName>
        <fullName evidence="1">DDE-1 domain-containing protein</fullName>
    </recommendedName>
</protein>
<dbReference type="Pfam" id="PF03184">
    <property type="entry name" value="DDE_1"/>
    <property type="match status" value="1"/>
</dbReference>
<dbReference type="GO" id="GO:0003676">
    <property type="term" value="F:nucleic acid binding"/>
    <property type="evidence" value="ECO:0007669"/>
    <property type="project" value="InterPro"/>
</dbReference>
<gene>
    <name evidence="2" type="ORF">LSH36_144g05053</name>
</gene>
<sequence length="274" mass="29965">MTAAPPLSVGYCNVKGLTDCNLFVRWLEHFVDVTNTSANMSQIMVLEEHHSHKIIAAVEYLRNNGITIIALPPTAQTRCNYWTGHILKSPILRTLQHRIVGWYKIQESASLHDMVALFGKAFLRSATADKAVNGFQICGLWPNQETVFTDDEFVASMVTDEGPLPPTDVHTIAGQSIDAPALSGKLNDVPTVLGQSTPVIVVAGKSVTKSPGSITRTSSCQSVERIIDELPPRPKLSHRRPGTRVAGSAEVLISFPYKVRLVVMAEKKGKRSVK</sequence>
<comment type="caution">
    <text evidence="2">The sequence shown here is derived from an EMBL/GenBank/DDBJ whole genome shotgun (WGS) entry which is preliminary data.</text>
</comment>
<evidence type="ECO:0000259" key="1">
    <source>
        <dbReference type="Pfam" id="PF03184"/>
    </source>
</evidence>
<dbReference type="Proteomes" id="UP001208570">
    <property type="component" value="Unassembled WGS sequence"/>
</dbReference>
<dbReference type="InterPro" id="IPR004875">
    <property type="entry name" value="DDE_SF_endonuclease_dom"/>
</dbReference>
<accession>A0AAD9JWB3</accession>
<feature type="domain" description="DDE-1" evidence="1">
    <location>
        <begin position="12"/>
        <end position="76"/>
    </location>
</feature>
<keyword evidence="3" id="KW-1185">Reference proteome</keyword>